<proteinExistence type="predicted"/>
<dbReference type="Proteomes" id="UP001279410">
    <property type="component" value="Unassembled WGS sequence"/>
</dbReference>
<reference evidence="2" key="1">
    <citation type="submission" date="2022-08" db="EMBL/GenBank/DDBJ databases">
        <title>Genome sequencing of akame (Lates japonicus).</title>
        <authorList>
            <person name="Hashiguchi Y."/>
            <person name="Takahashi H."/>
        </authorList>
    </citation>
    <scope>NUCLEOTIDE SEQUENCE</scope>
    <source>
        <strain evidence="2">Kochi</strain>
    </source>
</reference>
<keyword evidence="2" id="KW-0808">Transferase</keyword>
<protein>
    <submittedName>
        <fullName evidence="2">Serine/threonine-protein kinase PAK 6</fullName>
    </submittedName>
</protein>
<comment type="caution">
    <text evidence="2">The sequence shown here is derived from an EMBL/GenBank/DDBJ whole genome shotgun (WGS) entry which is preliminary data.</text>
</comment>
<feature type="compositionally biased region" description="Polar residues" evidence="1">
    <location>
        <begin position="10"/>
        <end position="21"/>
    </location>
</feature>
<accession>A0AAD3RL69</accession>
<organism evidence="2 3">
    <name type="scientific">Lates japonicus</name>
    <name type="common">Japanese lates</name>
    <dbReference type="NCBI Taxonomy" id="270547"/>
    <lineage>
        <taxon>Eukaryota</taxon>
        <taxon>Metazoa</taxon>
        <taxon>Chordata</taxon>
        <taxon>Craniata</taxon>
        <taxon>Vertebrata</taxon>
        <taxon>Euteleostomi</taxon>
        <taxon>Actinopterygii</taxon>
        <taxon>Neopterygii</taxon>
        <taxon>Teleostei</taxon>
        <taxon>Neoteleostei</taxon>
        <taxon>Acanthomorphata</taxon>
        <taxon>Carangaria</taxon>
        <taxon>Carangaria incertae sedis</taxon>
        <taxon>Centropomidae</taxon>
        <taxon>Lates</taxon>
    </lineage>
</organism>
<keyword evidence="2" id="KW-0418">Kinase</keyword>
<gene>
    <name evidence="2" type="ORF">AKAME5_002377600</name>
</gene>
<dbReference type="GO" id="GO:0016301">
    <property type="term" value="F:kinase activity"/>
    <property type="evidence" value="ECO:0007669"/>
    <property type="project" value="UniProtKB-KW"/>
</dbReference>
<sequence length="130" mass="14643">MINEDGPVCSQLQPLRKSSPQLGRGPQSLGRLGSKREPQGGTLQLTQAQNISSAKSWAYLGGRVGQPQERIWKRDLAAKGMPNTKSETSCFYSPGWRLYSSPMRSRDSYYRARPNVPMYMHPQNSLWSLL</sequence>
<keyword evidence="3" id="KW-1185">Reference proteome</keyword>
<feature type="region of interest" description="Disordered" evidence="1">
    <location>
        <begin position="1"/>
        <end position="47"/>
    </location>
</feature>
<evidence type="ECO:0000313" key="2">
    <source>
        <dbReference type="EMBL" id="GLD72451.1"/>
    </source>
</evidence>
<evidence type="ECO:0000256" key="1">
    <source>
        <dbReference type="SAM" id="MobiDB-lite"/>
    </source>
</evidence>
<dbReference type="EMBL" id="BRZM01001045">
    <property type="protein sequence ID" value="GLD72451.1"/>
    <property type="molecule type" value="Genomic_DNA"/>
</dbReference>
<name>A0AAD3RL69_LATJO</name>
<evidence type="ECO:0000313" key="3">
    <source>
        <dbReference type="Proteomes" id="UP001279410"/>
    </source>
</evidence>
<dbReference type="AlphaFoldDB" id="A0AAD3RL69"/>